<sequence>MAVIMEATSLSSITRIAAEPPSSPSQGTSAIPLRPLILYIARVPGSQDVFLTTLKPREKVVSAEDVQNSLYYVHISREEDLDKIDDDQSPAESCSPTSTYAPIVQDGRIVRKPAPPPRPLSMPVTSYSPTDQNGSEIRIARKAIGTARQVPSPQRTDSSILPSRPRRPLPAIPQDDAGPSNEMYGRPFDHQSEPPHANYENQSPRQNRIRSTSEPNQDIPNTDFGSLTLIRRDPVSCEQWNVANISDMLALPGVDSLAGNNVRRSRLQDRRAGLSLEITILNPSYQQFLSDNEHGDLQVQDALTSSTVSSQPSSHIFRRQLHPSDRFPLSPNALYSSPPLLPTIRSGEPEPTPTTQKRRLFRRSADVSSKSSHRKPVHSQQSSTSSSSVYNFLSPWGTTCEFTPSKVGNNLRCRHRLPNEPYDSPVELSELRFNLPNSNKTTIRPRSAFAAGAVVPNSDRRPHSSLSLSTSTNNPHDDSDDDDFDDHDVRILQNLGQEKAGGGFGGKQAKLGKLIIWPDGVQMLDLLVAVNVGLWWRAWEKVG</sequence>
<evidence type="ECO:0000313" key="3">
    <source>
        <dbReference type="RefSeq" id="XP_033457870.1"/>
    </source>
</evidence>
<dbReference type="OrthoDB" id="5426191at2759"/>
<dbReference type="GeneID" id="54361146"/>
<protein>
    <submittedName>
        <fullName evidence="3">Uncharacterized protein</fullName>
    </submittedName>
</protein>
<feature type="region of interest" description="Disordered" evidence="1">
    <location>
        <begin position="81"/>
        <end position="225"/>
    </location>
</feature>
<dbReference type="Proteomes" id="UP000504637">
    <property type="component" value="Unplaced"/>
</dbReference>
<feature type="compositionally biased region" description="Low complexity" evidence="1">
    <location>
        <begin position="464"/>
        <end position="474"/>
    </location>
</feature>
<proteinExistence type="predicted"/>
<evidence type="ECO:0000313" key="2">
    <source>
        <dbReference type="Proteomes" id="UP000504637"/>
    </source>
</evidence>
<keyword evidence="2" id="KW-1185">Reference proteome</keyword>
<reference evidence="3" key="3">
    <citation type="submission" date="2025-08" db="UniProtKB">
        <authorList>
            <consortium name="RefSeq"/>
        </authorList>
    </citation>
    <scope>IDENTIFICATION</scope>
    <source>
        <strain evidence="3">CBS 342.82</strain>
    </source>
</reference>
<evidence type="ECO:0000256" key="1">
    <source>
        <dbReference type="SAM" id="MobiDB-lite"/>
    </source>
</evidence>
<feature type="region of interest" description="Disordered" evidence="1">
    <location>
        <begin position="338"/>
        <end position="389"/>
    </location>
</feature>
<feature type="compositionally biased region" description="Low complexity" evidence="1">
    <location>
        <begin position="379"/>
        <end position="388"/>
    </location>
</feature>
<accession>A0A6J3M004</accession>
<organism evidence="3">
    <name type="scientific">Dissoconium aciculare CBS 342.82</name>
    <dbReference type="NCBI Taxonomy" id="1314786"/>
    <lineage>
        <taxon>Eukaryota</taxon>
        <taxon>Fungi</taxon>
        <taxon>Dikarya</taxon>
        <taxon>Ascomycota</taxon>
        <taxon>Pezizomycotina</taxon>
        <taxon>Dothideomycetes</taxon>
        <taxon>Dothideomycetidae</taxon>
        <taxon>Mycosphaerellales</taxon>
        <taxon>Dissoconiaceae</taxon>
        <taxon>Dissoconium</taxon>
    </lineage>
</organism>
<dbReference type="AlphaFoldDB" id="A0A6J3M004"/>
<reference evidence="3" key="2">
    <citation type="submission" date="2020-04" db="EMBL/GenBank/DDBJ databases">
        <authorList>
            <consortium name="NCBI Genome Project"/>
        </authorList>
    </citation>
    <scope>NUCLEOTIDE SEQUENCE</scope>
    <source>
        <strain evidence="3">CBS 342.82</strain>
    </source>
</reference>
<reference evidence="3" key="1">
    <citation type="submission" date="2020-01" db="EMBL/GenBank/DDBJ databases">
        <authorList>
            <consortium name="DOE Joint Genome Institute"/>
            <person name="Haridas S."/>
            <person name="Albert R."/>
            <person name="Binder M."/>
            <person name="Bloem J."/>
            <person name="Labutti K."/>
            <person name="Salamov A."/>
            <person name="Andreopoulos B."/>
            <person name="Baker S.E."/>
            <person name="Barry K."/>
            <person name="Bills G."/>
            <person name="Bluhm B.H."/>
            <person name="Cannon C."/>
            <person name="Castanera R."/>
            <person name="Culley D.E."/>
            <person name="Daum C."/>
            <person name="Ezra D."/>
            <person name="Gonzalez J.B."/>
            <person name="Henrissat B."/>
            <person name="Kuo A."/>
            <person name="Liang C."/>
            <person name="Lipzen A."/>
            <person name="Lutzoni F."/>
            <person name="Magnuson J."/>
            <person name="Mondo S."/>
            <person name="Nolan M."/>
            <person name="Ohm R."/>
            <person name="Pangilinan J."/>
            <person name="Park H.-J."/>
            <person name="Ramirez L."/>
            <person name="Alfaro M."/>
            <person name="Sun H."/>
            <person name="Tritt A."/>
            <person name="Yoshinaga Y."/>
            <person name="Zwiers L.-H."/>
            <person name="Turgeon B.G."/>
            <person name="Goodwin S.B."/>
            <person name="Spatafora J.W."/>
            <person name="Crous P.W."/>
            <person name="Grigoriev I.V."/>
        </authorList>
    </citation>
    <scope>NUCLEOTIDE SEQUENCE</scope>
    <source>
        <strain evidence="3">CBS 342.82</strain>
    </source>
</reference>
<feature type="compositionally biased region" description="Polar residues" evidence="1">
    <location>
        <begin position="199"/>
        <end position="225"/>
    </location>
</feature>
<gene>
    <name evidence="3" type="ORF">K489DRAFT_372564</name>
</gene>
<name>A0A6J3M004_9PEZI</name>
<dbReference type="RefSeq" id="XP_033457870.1">
    <property type="nucleotide sequence ID" value="XM_033603346.1"/>
</dbReference>
<feature type="region of interest" description="Disordered" evidence="1">
    <location>
        <begin position="452"/>
        <end position="486"/>
    </location>
</feature>
<feature type="compositionally biased region" description="Polar residues" evidence="1">
    <location>
        <begin position="90"/>
        <end position="100"/>
    </location>
</feature>
<feature type="compositionally biased region" description="Polar residues" evidence="1">
    <location>
        <begin position="123"/>
        <end position="135"/>
    </location>
</feature>